<keyword evidence="3 7" id="KW-0812">Transmembrane</keyword>
<dbReference type="GeneID" id="4389618"/>
<evidence type="ECO:0000256" key="1">
    <source>
        <dbReference type="ARBA" id="ARBA00004141"/>
    </source>
</evidence>
<dbReference type="RefSeq" id="XP_001229939.1">
    <property type="nucleotide sequence ID" value="XM_001229938.1"/>
</dbReference>
<dbReference type="HOGENOM" id="CLU_1094160_0_0_1"/>
<feature type="compositionally biased region" description="Basic and acidic residues" evidence="6">
    <location>
        <begin position="12"/>
        <end position="25"/>
    </location>
</feature>
<feature type="transmembrane region" description="Helical" evidence="7">
    <location>
        <begin position="174"/>
        <end position="194"/>
    </location>
</feature>
<evidence type="ECO:0000256" key="2">
    <source>
        <dbReference type="ARBA" id="ARBA00022448"/>
    </source>
</evidence>
<dbReference type="GO" id="GO:0016020">
    <property type="term" value="C:membrane"/>
    <property type="evidence" value="ECO:0007669"/>
    <property type="project" value="UniProtKB-SubCell"/>
</dbReference>
<keyword evidence="9" id="KW-1185">Reference proteome</keyword>
<feature type="region of interest" description="Disordered" evidence="6">
    <location>
        <begin position="1"/>
        <end position="46"/>
    </location>
</feature>
<dbReference type="AlphaFoldDB" id="Q2H8N1"/>
<dbReference type="GO" id="GO:0022857">
    <property type="term" value="F:transmembrane transporter activity"/>
    <property type="evidence" value="ECO:0007669"/>
    <property type="project" value="TreeGrafter"/>
</dbReference>
<gene>
    <name evidence="8" type="ORF">CHGG_03423</name>
</gene>
<feature type="compositionally biased region" description="Polar residues" evidence="6">
    <location>
        <begin position="1"/>
        <end position="10"/>
    </location>
</feature>
<accession>Q2H8N1</accession>
<dbReference type="eggNOG" id="KOG2533">
    <property type="taxonomic scope" value="Eukaryota"/>
</dbReference>
<keyword evidence="5 7" id="KW-0472">Membrane</keyword>
<proteinExistence type="predicted"/>
<dbReference type="EMBL" id="CH408030">
    <property type="protein sequence ID" value="EAQ91488.1"/>
    <property type="molecule type" value="Genomic_DNA"/>
</dbReference>
<evidence type="ECO:0000256" key="4">
    <source>
        <dbReference type="ARBA" id="ARBA00022989"/>
    </source>
</evidence>
<keyword evidence="4 7" id="KW-1133">Transmembrane helix</keyword>
<organism evidence="8 9">
    <name type="scientific">Chaetomium globosum (strain ATCC 6205 / CBS 148.51 / DSM 1962 / NBRC 6347 / NRRL 1970)</name>
    <name type="common">Soil fungus</name>
    <dbReference type="NCBI Taxonomy" id="306901"/>
    <lineage>
        <taxon>Eukaryota</taxon>
        <taxon>Fungi</taxon>
        <taxon>Dikarya</taxon>
        <taxon>Ascomycota</taxon>
        <taxon>Pezizomycotina</taxon>
        <taxon>Sordariomycetes</taxon>
        <taxon>Sordariomycetidae</taxon>
        <taxon>Sordariales</taxon>
        <taxon>Chaetomiaceae</taxon>
        <taxon>Chaetomium</taxon>
    </lineage>
</organism>
<evidence type="ECO:0000313" key="8">
    <source>
        <dbReference type="EMBL" id="EAQ91488.1"/>
    </source>
</evidence>
<protein>
    <submittedName>
        <fullName evidence="8">Uncharacterized protein</fullName>
    </submittedName>
</protein>
<name>Q2H8N1_CHAGB</name>
<keyword evidence="2" id="KW-0813">Transport</keyword>
<comment type="subcellular location">
    <subcellularLocation>
        <location evidence="1">Membrane</location>
        <topology evidence="1">Multi-pass membrane protein</topology>
    </subcellularLocation>
</comment>
<evidence type="ECO:0000256" key="5">
    <source>
        <dbReference type="ARBA" id="ARBA00023136"/>
    </source>
</evidence>
<dbReference type="PANTHER" id="PTHR43791">
    <property type="entry name" value="PERMEASE-RELATED"/>
    <property type="match status" value="1"/>
</dbReference>
<dbReference type="InParanoid" id="Q2H8N1"/>
<evidence type="ECO:0000256" key="3">
    <source>
        <dbReference type="ARBA" id="ARBA00022692"/>
    </source>
</evidence>
<dbReference type="PANTHER" id="PTHR43791:SF29">
    <property type="entry name" value="MAJOR FACILITATOR SUPERFAMILY (MFS) PROFILE DOMAIN-CONTAINING PROTEIN"/>
    <property type="match status" value="1"/>
</dbReference>
<evidence type="ECO:0000256" key="7">
    <source>
        <dbReference type="SAM" id="Phobius"/>
    </source>
</evidence>
<dbReference type="OrthoDB" id="1935484at2759"/>
<dbReference type="Proteomes" id="UP000001056">
    <property type="component" value="Unassembled WGS sequence"/>
</dbReference>
<sequence length="254" mass="28345">MASPPGQSSPKLGDDKTQSIVDTKDVAALGSSPSASEDSGSDEEFEEDLIKNPFLDPDVAAHWRKVYEDADYESRHVFDPTLTWTEEEEKRVRRKLDWRICTWAALADNMLDDLGLTTNDAINVAWVSKNANNVGTRTVASALYNISVQIGHVAYSFIYVESDKPYYRDGNTKLFAINLLSILVFLGTKAYYVYRNRAKEAVWARMSAEERAAYVRTSDVKGYSVYVGVATAEGGGCEARKLRSSYCPCHSYLC</sequence>
<reference evidence="9" key="1">
    <citation type="journal article" date="2015" name="Genome Announc.">
        <title>Draft genome sequence of the cellulolytic fungus Chaetomium globosum.</title>
        <authorList>
            <person name="Cuomo C.A."/>
            <person name="Untereiner W.A."/>
            <person name="Ma L.-J."/>
            <person name="Grabherr M."/>
            <person name="Birren B.W."/>
        </authorList>
    </citation>
    <scope>NUCLEOTIDE SEQUENCE [LARGE SCALE GENOMIC DNA]</scope>
    <source>
        <strain evidence="9">ATCC 6205 / CBS 148.51 / DSM 1962 / NBRC 6347 / NRRL 1970</strain>
    </source>
</reference>
<evidence type="ECO:0000256" key="6">
    <source>
        <dbReference type="SAM" id="MobiDB-lite"/>
    </source>
</evidence>
<evidence type="ECO:0000313" key="9">
    <source>
        <dbReference type="Proteomes" id="UP000001056"/>
    </source>
</evidence>
<dbReference type="VEuPathDB" id="FungiDB:CHGG_03423"/>